<feature type="compositionally biased region" description="Polar residues" evidence="2">
    <location>
        <begin position="357"/>
        <end position="370"/>
    </location>
</feature>
<dbReference type="InterPro" id="IPR011993">
    <property type="entry name" value="PH-like_dom_sf"/>
</dbReference>
<dbReference type="Pfam" id="PF16978">
    <property type="entry name" value="CRIM"/>
    <property type="match status" value="1"/>
</dbReference>
<reference evidence="6" key="1">
    <citation type="submission" date="2016-05" db="EMBL/GenBank/DDBJ databases">
        <title>Comparative genomics of biotechnologically important yeasts.</title>
        <authorList>
            <consortium name="DOE Joint Genome Institute"/>
            <person name="Riley R."/>
            <person name="Haridas S."/>
            <person name="Wolfe K.H."/>
            <person name="Lopes M.R."/>
            <person name="Hittinger C.T."/>
            <person name="Goker M."/>
            <person name="Salamov A."/>
            <person name="Wisecaver J."/>
            <person name="Long T.M."/>
            <person name="Aerts A.L."/>
            <person name="Barry K."/>
            <person name="Choi C."/>
            <person name="Clum A."/>
            <person name="Coughlan A.Y."/>
            <person name="Deshpande S."/>
            <person name="Douglass A.P."/>
            <person name="Hanson S.J."/>
            <person name="Klenk H.-P."/>
            <person name="Labutti K."/>
            <person name="Lapidus A."/>
            <person name="Lindquist E."/>
            <person name="Lipzen A."/>
            <person name="Meier-Kolthoff J.P."/>
            <person name="Ohm R.A."/>
            <person name="Otillar R.P."/>
            <person name="Pangilinan J."/>
            <person name="Peng Y."/>
            <person name="Rokas A."/>
            <person name="Rosa C.A."/>
            <person name="Scheuner C."/>
            <person name="Sibirny A.A."/>
            <person name="Slot J.C."/>
            <person name="Stielow J.B."/>
            <person name="Sun H."/>
            <person name="Kurtzman C.P."/>
            <person name="Blackwell M."/>
            <person name="Grigoriev I.V."/>
            <person name="Jeffries T.W."/>
        </authorList>
    </citation>
    <scope>NUCLEOTIDE SEQUENCE [LARGE SCALE GENOMIC DNA]</scope>
    <source>
        <strain evidence="6">NRRL Y-17324</strain>
    </source>
</reference>
<evidence type="ECO:0000259" key="4">
    <source>
        <dbReference type="Pfam" id="PF16979"/>
    </source>
</evidence>
<feature type="compositionally biased region" description="Acidic residues" evidence="2">
    <location>
        <begin position="223"/>
        <end position="237"/>
    </location>
</feature>
<protein>
    <recommendedName>
        <fullName evidence="7">SIN1-domain-containing protein</fullName>
    </recommendedName>
</protein>
<dbReference type="RefSeq" id="XP_020063368.1">
    <property type="nucleotide sequence ID" value="XM_020211720.1"/>
</dbReference>
<sequence>MAFPFDSSHLLALLRTSYLVIENSDEHSSGIIKPIEIHNDSNIITRVPNIGLGDSPPIAFQVARHIQKSLQNHDQINGLTGSGRTASRVKRRERKKRVHPEKKYQRTPSTEIQEERAVTEIEESPVKDYDFDNSRGDSLDYEEAVDPNTIVDSLEDEPMQSELSYSTTIRGKSKSKYTPGIARFFQSKGKEVEAESDNDSESDGSIKTLTFKPMDKSLELIEEEINNDDTEDGDITETEEKRRSRRRSKHPIDNSDMITIDSDFGVPVDANGQVVHNWDENNIASTTTEPDTQQKKDAFVDEEDQEFDEEDEEDDASDDYEYEYFDASSTDSAFTDIETDSILDSSILLNSYDASTSNSYSFNNPTSASSFKVDKRNRKKRRDGSFDHPSLKTTATSNIKAVSSQASMYNKAQSPSFIKTLSSYKKPSLTFEKHEINNSSMAPSKLSSMIQSRFKSININPLAYYTFAESTGLTEVAGQVRLSVFLPPSSKPTLNDLKVNKNVVIVDCIGLILSTLSKLPEFKDSVQDSSFLNPNHWRLELVDEDGENYGSFGILDRSRDLASYNNPKGVALCKVTNLEEINKNDIQTPLPVEVKLNLLAYQRKQENLNGSMEETDYNEANSDHGSRIELKILNYPLNLSLTENFTFNVSSVSTIGQVLKEFCATQGLPMKYRFKEAIEISKSLMLQPGNNMKEGNLLPLTSRIGDLTQFSVILVPSNIPFTDFQESSNLMTMHNITPSESTFLNITPDKKHLEDKFDLLSLRKRSLVGPANAVQHFGTSKLKLGASNPIVSTRSQTNSDKYLDDIMTGRNPGLPTNLNTIYYKWKVYRKKTTILNKIEKSLVLDGDYIHLTPSDDIVFKKNPGENPFINQSEGNSNNHSHHHHHIHYYNYNNYYKELMMKTSSFHITQIVKMKQYKNSKNPNHFKIVIQKNLDNAKEPIKKKYDLEAVSVADCEEIIEKLKWVIQVYSMI</sequence>
<feature type="compositionally biased region" description="Acidic residues" evidence="2">
    <location>
        <begin position="300"/>
        <end position="318"/>
    </location>
</feature>
<evidence type="ECO:0000259" key="3">
    <source>
        <dbReference type="Pfam" id="PF16978"/>
    </source>
</evidence>
<dbReference type="Gene3D" id="2.30.29.30">
    <property type="entry name" value="Pleckstrin-homology domain (PH domain)/Phosphotyrosine-binding domain (PTB)"/>
    <property type="match status" value="1"/>
</dbReference>
<dbReference type="PANTHER" id="PTHR13335">
    <property type="entry name" value="TARGET OF RAPAMYCIN COMPLEX 2 SUBUNIT MAPKAP1"/>
    <property type="match status" value="1"/>
</dbReference>
<dbReference type="InterPro" id="IPR008828">
    <property type="entry name" value="Sin1/Avo1"/>
</dbReference>
<gene>
    <name evidence="5" type="ORF">CANTADRAFT_90615</name>
</gene>
<feature type="compositionally biased region" description="Polar residues" evidence="2">
    <location>
        <begin position="75"/>
        <end position="85"/>
    </location>
</feature>
<dbReference type="EMBL" id="KV453913">
    <property type="protein sequence ID" value="ODV78246.1"/>
    <property type="molecule type" value="Genomic_DNA"/>
</dbReference>
<dbReference type="InterPro" id="IPR031313">
    <property type="entry name" value="Sin1_PH_dom"/>
</dbReference>
<evidence type="ECO:0000313" key="5">
    <source>
        <dbReference type="EMBL" id="ODV78246.1"/>
    </source>
</evidence>
<dbReference type="STRING" id="984487.A0A1E4SFI7"/>
<accession>A0A1E4SFI7</accession>
<dbReference type="Proteomes" id="UP000094285">
    <property type="component" value="Unassembled WGS sequence"/>
</dbReference>
<feature type="domain" description="CRIM" evidence="3">
    <location>
        <begin position="444"/>
        <end position="584"/>
    </location>
</feature>
<feature type="region of interest" description="Disordered" evidence="2">
    <location>
        <begin position="188"/>
        <end position="211"/>
    </location>
</feature>
<organism evidence="5 6">
    <name type="scientific">Suhomyces tanzawaensis NRRL Y-17324</name>
    <dbReference type="NCBI Taxonomy" id="984487"/>
    <lineage>
        <taxon>Eukaryota</taxon>
        <taxon>Fungi</taxon>
        <taxon>Dikarya</taxon>
        <taxon>Ascomycota</taxon>
        <taxon>Saccharomycotina</taxon>
        <taxon>Pichiomycetes</taxon>
        <taxon>Debaryomycetaceae</taxon>
        <taxon>Suhomyces</taxon>
    </lineage>
</organism>
<dbReference type="Pfam" id="PF16979">
    <property type="entry name" value="SIN1_PH"/>
    <property type="match status" value="1"/>
</dbReference>
<dbReference type="GO" id="GO:0005546">
    <property type="term" value="F:phosphatidylinositol-4,5-bisphosphate binding"/>
    <property type="evidence" value="ECO:0007669"/>
    <property type="project" value="TreeGrafter"/>
</dbReference>
<comment type="similarity">
    <text evidence="1">Belongs to the SIN1 family.</text>
</comment>
<evidence type="ECO:0000313" key="6">
    <source>
        <dbReference type="Proteomes" id="UP000094285"/>
    </source>
</evidence>
<dbReference type="InterPro" id="IPR031567">
    <property type="entry name" value="CRIM_dom"/>
</dbReference>
<feature type="region of interest" description="Disordered" evidence="2">
    <location>
        <begin position="357"/>
        <end position="392"/>
    </location>
</feature>
<feature type="region of interest" description="Disordered" evidence="2">
    <location>
        <begin position="75"/>
        <end position="120"/>
    </location>
</feature>
<proteinExistence type="inferred from homology"/>
<feature type="region of interest" description="Disordered" evidence="2">
    <location>
        <begin position="283"/>
        <end position="318"/>
    </location>
</feature>
<feature type="compositionally biased region" description="Basic residues" evidence="2">
    <location>
        <begin position="87"/>
        <end position="100"/>
    </location>
</feature>
<evidence type="ECO:0000256" key="1">
    <source>
        <dbReference type="ARBA" id="ARBA00009407"/>
    </source>
</evidence>
<keyword evidence="6" id="KW-1185">Reference proteome</keyword>
<dbReference type="GO" id="GO:0038203">
    <property type="term" value="P:TORC2 signaling"/>
    <property type="evidence" value="ECO:0007669"/>
    <property type="project" value="TreeGrafter"/>
</dbReference>
<dbReference type="AlphaFoldDB" id="A0A1E4SFI7"/>
<dbReference type="GO" id="GO:0005886">
    <property type="term" value="C:plasma membrane"/>
    <property type="evidence" value="ECO:0007669"/>
    <property type="project" value="TreeGrafter"/>
</dbReference>
<dbReference type="GeneID" id="30985856"/>
<dbReference type="OrthoDB" id="241990at2759"/>
<evidence type="ECO:0008006" key="7">
    <source>
        <dbReference type="Google" id="ProtNLM"/>
    </source>
</evidence>
<dbReference type="GO" id="GO:0031932">
    <property type="term" value="C:TORC2 complex"/>
    <property type="evidence" value="ECO:0007669"/>
    <property type="project" value="InterPro"/>
</dbReference>
<name>A0A1E4SFI7_9ASCO</name>
<dbReference type="PANTHER" id="PTHR13335:SF1">
    <property type="entry name" value="TARGET OF RAPAMYCIN COMPLEX 2 SUBUNIT MAPKAP1"/>
    <property type="match status" value="1"/>
</dbReference>
<feature type="domain" description="SIN1-type PH" evidence="4">
    <location>
        <begin position="821"/>
        <end position="966"/>
    </location>
</feature>
<feature type="region of interest" description="Disordered" evidence="2">
    <location>
        <begin position="223"/>
        <end position="265"/>
    </location>
</feature>
<evidence type="ECO:0000256" key="2">
    <source>
        <dbReference type="SAM" id="MobiDB-lite"/>
    </source>
</evidence>
<dbReference type="GO" id="GO:0005737">
    <property type="term" value="C:cytoplasm"/>
    <property type="evidence" value="ECO:0007669"/>
    <property type="project" value="TreeGrafter"/>
</dbReference>